<keyword evidence="1" id="KW-0472">Membrane</keyword>
<dbReference type="KEGG" id="cvn:111132125"/>
<evidence type="ECO:0000256" key="1">
    <source>
        <dbReference type="SAM" id="Phobius"/>
    </source>
</evidence>
<dbReference type="RefSeq" id="XP_022335556.1">
    <property type="nucleotide sequence ID" value="XM_022479848.1"/>
</dbReference>
<dbReference type="GeneID" id="111132125"/>
<dbReference type="AlphaFoldDB" id="A0A8B8E7X1"/>
<feature type="transmembrane region" description="Helical" evidence="1">
    <location>
        <begin position="12"/>
        <end position="30"/>
    </location>
</feature>
<name>A0A8B8E7X1_CRAVI</name>
<evidence type="ECO:0000313" key="2">
    <source>
        <dbReference type="Proteomes" id="UP000694844"/>
    </source>
</evidence>
<proteinExistence type="predicted"/>
<keyword evidence="2" id="KW-1185">Reference proteome</keyword>
<reference evidence="3" key="1">
    <citation type="submission" date="2025-08" db="UniProtKB">
        <authorList>
            <consortium name="RefSeq"/>
        </authorList>
    </citation>
    <scope>IDENTIFICATION</scope>
    <source>
        <tissue evidence="3">Whole sample</tissue>
    </source>
</reference>
<keyword evidence="1" id="KW-0812">Transmembrane</keyword>
<sequence>MAEIVQNDNKHKNILVLCFLCLGVYVYLYGNVSVNLEKIEHIQRSALRQLSHVLHRREDGNDTATASRRSEWKGASALQEWDASRRLLTVFTSWSKSGTTALLRNNTALNWRKLWPCLHPVLFTNDTELARNVQKHGWDSLPILHTEVNMPVLKHMYLTAMKLYRSPLYAFVNGDILFTQSLVETLMKILQSELYNRSAVLVVGRRTNLLNVTRMLATNEVVLTREAIKRGELFTPWGIDYFITSRSFPWGDMPDMVIGRIAYDNFLVVEANKRNVTTIDATKTVLAVHQTMTKGSEYKSHSQPHNADFNLKLLAQIYKKINYAAGTTNGARYFTKYDNKSEVSIVRR</sequence>
<organism evidence="2 3">
    <name type="scientific">Crassostrea virginica</name>
    <name type="common">Eastern oyster</name>
    <dbReference type="NCBI Taxonomy" id="6565"/>
    <lineage>
        <taxon>Eukaryota</taxon>
        <taxon>Metazoa</taxon>
        <taxon>Spiralia</taxon>
        <taxon>Lophotrochozoa</taxon>
        <taxon>Mollusca</taxon>
        <taxon>Bivalvia</taxon>
        <taxon>Autobranchia</taxon>
        <taxon>Pteriomorphia</taxon>
        <taxon>Ostreida</taxon>
        <taxon>Ostreoidea</taxon>
        <taxon>Ostreidae</taxon>
        <taxon>Crassostrea</taxon>
    </lineage>
</organism>
<accession>A0A8B8E7X1</accession>
<gene>
    <name evidence="3" type="primary">LOC111132125</name>
</gene>
<keyword evidence="1" id="KW-1133">Transmembrane helix</keyword>
<protein>
    <submittedName>
        <fullName evidence="3">Uncharacterized protein LOC111132125</fullName>
    </submittedName>
</protein>
<evidence type="ECO:0000313" key="3">
    <source>
        <dbReference type="RefSeq" id="XP_022335556.1"/>
    </source>
</evidence>
<dbReference type="OrthoDB" id="6046730at2759"/>
<dbReference type="Proteomes" id="UP000694844">
    <property type="component" value="Chromosome 5"/>
</dbReference>